<proteinExistence type="predicted"/>
<evidence type="ECO:0000256" key="1">
    <source>
        <dbReference type="ARBA" id="ARBA00004141"/>
    </source>
</evidence>
<dbReference type="RefSeq" id="WP_090136113.1">
    <property type="nucleotide sequence ID" value="NZ_FOLY01000009.1"/>
</dbReference>
<feature type="transmembrane region" description="Helical" evidence="5">
    <location>
        <begin position="30"/>
        <end position="49"/>
    </location>
</feature>
<evidence type="ECO:0000313" key="8">
    <source>
        <dbReference type="Proteomes" id="UP000199046"/>
    </source>
</evidence>
<evidence type="ECO:0000256" key="4">
    <source>
        <dbReference type="ARBA" id="ARBA00023136"/>
    </source>
</evidence>
<keyword evidence="2 5" id="KW-0812">Transmembrane</keyword>
<dbReference type="STRING" id="402385.SAMN05421848_3224"/>
<feature type="transmembrane region" description="Helical" evidence="5">
    <location>
        <begin position="103"/>
        <end position="123"/>
    </location>
</feature>
<evidence type="ECO:0000256" key="2">
    <source>
        <dbReference type="ARBA" id="ARBA00022692"/>
    </source>
</evidence>
<keyword evidence="3 5" id="KW-1133">Transmembrane helix</keyword>
<gene>
    <name evidence="7" type="ORF">SAMN05421848_3224</name>
</gene>
<dbReference type="Proteomes" id="UP000199046">
    <property type="component" value="Unassembled WGS sequence"/>
</dbReference>
<dbReference type="OrthoDB" id="9808452at2"/>
<keyword evidence="4 5" id="KW-0472">Membrane</keyword>
<comment type="subcellular location">
    <subcellularLocation>
        <location evidence="1">Membrane</location>
        <topology evidence="1">Multi-pass membrane protein</topology>
    </subcellularLocation>
</comment>
<feature type="transmembrane region" description="Helical" evidence="5">
    <location>
        <begin position="69"/>
        <end position="91"/>
    </location>
</feature>
<dbReference type="GO" id="GO:0016020">
    <property type="term" value="C:membrane"/>
    <property type="evidence" value="ECO:0007669"/>
    <property type="project" value="UniProtKB-SubCell"/>
</dbReference>
<sequence length="197" mass="21378">MIHHVWGLMAHPHREWKHIKGEHESATHMYASHVLLLAAVPVVSAFIGTTTTGWDFGRSTVVTLSVISALQLAIIFYLAILGAIALMGLVIHRMAQRYPSHPNLNHCIVFAGYVATPMFLAGLVALYPLLWLCVLAGIAGLCYTGYLLYLGIPGFLDIDSKEGFIVSSSTLGIGVLVLEVLLAIAVLLWGYGAHLVY</sequence>
<feature type="domain" description="Yip1" evidence="6">
    <location>
        <begin position="6"/>
        <end position="179"/>
    </location>
</feature>
<accession>A0A1I1MXK7</accession>
<evidence type="ECO:0000256" key="3">
    <source>
        <dbReference type="ARBA" id="ARBA00022989"/>
    </source>
</evidence>
<dbReference type="InterPro" id="IPR006977">
    <property type="entry name" value="Yip1_dom"/>
</dbReference>
<evidence type="ECO:0000256" key="5">
    <source>
        <dbReference type="SAM" id="Phobius"/>
    </source>
</evidence>
<keyword evidence="8" id="KW-1185">Reference proteome</keyword>
<name>A0A1I1MXK7_9GAMM</name>
<feature type="transmembrane region" description="Helical" evidence="5">
    <location>
        <begin position="164"/>
        <end position="191"/>
    </location>
</feature>
<reference evidence="8" key="1">
    <citation type="submission" date="2016-10" db="EMBL/GenBank/DDBJ databases">
        <authorList>
            <person name="Varghese N."/>
            <person name="Submissions S."/>
        </authorList>
    </citation>
    <scope>NUCLEOTIDE SEQUENCE [LARGE SCALE GENOMIC DNA]</scope>
    <source>
        <strain evidence="8">DSM 23439</strain>
    </source>
</reference>
<dbReference type="Pfam" id="PF04893">
    <property type="entry name" value="Yip1"/>
    <property type="match status" value="1"/>
</dbReference>
<dbReference type="AlphaFoldDB" id="A0A1I1MXK7"/>
<dbReference type="EMBL" id="FOLY01000009">
    <property type="protein sequence ID" value="SFC90127.1"/>
    <property type="molecule type" value="Genomic_DNA"/>
</dbReference>
<protein>
    <recommendedName>
        <fullName evidence="6">Yip1 domain-containing protein</fullName>
    </recommendedName>
</protein>
<organism evidence="7 8">
    <name type="scientific">Kushneria avicenniae</name>
    <dbReference type="NCBI Taxonomy" id="402385"/>
    <lineage>
        <taxon>Bacteria</taxon>
        <taxon>Pseudomonadati</taxon>
        <taxon>Pseudomonadota</taxon>
        <taxon>Gammaproteobacteria</taxon>
        <taxon>Oceanospirillales</taxon>
        <taxon>Halomonadaceae</taxon>
        <taxon>Kushneria</taxon>
    </lineage>
</organism>
<evidence type="ECO:0000313" key="7">
    <source>
        <dbReference type="EMBL" id="SFC90127.1"/>
    </source>
</evidence>
<evidence type="ECO:0000259" key="6">
    <source>
        <dbReference type="Pfam" id="PF04893"/>
    </source>
</evidence>
<feature type="transmembrane region" description="Helical" evidence="5">
    <location>
        <begin position="129"/>
        <end position="152"/>
    </location>
</feature>